<name>A0A4Z1FCS2_9HELO</name>
<dbReference type="Proteomes" id="UP000297910">
    <property type="component" value="Unassembled WGS sequence"/>
</dbReference>
<comment type="caution">
    <text evidence="2">The sequence shown here is derived from an EMBL/GenBank/DDBJ whole genome shotgun (WGS) entry which is preliminary data.</text>
</comment>
<organism evidence="2 3">
    <name type="scientific">Botrytis paeoniae</name>
    <dbReference type="NCBI Taxonomy" id="278948"/>
    <lineage>
        <taxon>Eukaryota</taxon>
        <taxon>Fungi</taxon>
        <taxon>Dikarya</taxon>
        <taxon>Ascomycota</taxon>
        <taxon>Pezizomycotina</taxon>
        <taxon>Leotiomycetes</taxon>
        <taxon>Helotiales</taxon>
        <taxon>Sclerotiniaceae</taxon>
        <taxon>Botrytis</taxon>
    </lineage>
</organism>
<proteinExistence type="predicted"/>
<protein>
    <submittedName>
        <fullName evidence="2">Uncharacterized protein</fullName>
    </submittedName>
</protein>
<accession>A0A4Z1FCS2</accession>
<dbReference type="AlphaFoldDB" id="A0A4Z1FCS2"/>
<evidence type="ECO:0000256" key="1">
    <source>
        <dbReference type="SAM" id="MobiDB-lite"/>
    </source>
</evidence>
<evidence type="ECO:0000313" key="2">
    <source>
        <dbReference type="EMBL" id="TGO21129.1"/>
    </source>
</evidence>
<dbReference type="EMBL" id="PQXI01000238">
    <property type="protein sequence ID" value="TGO21129.1"/>
    <property type="molecule type" value="Genomic_DNA"/>
</dbReference>
<reference evidence="2 3" key="1">
    <citation type="submission" date="2017-12" db="EMBL/GenBank/DDBJ databases">
        <title>Comparative genomics of Botrytis spp.</title>
        <authorList>
            <person name="Valero-Jimenez C.A."/>
            <person name="Tapia P."/>
            <person name="Veloso J."/>
            <person name="Silva-Moreno E."/>
            <person name="Staats M."/>
            <person name="Valdes J.H."/>
            <person name="Van Kan J.A.L."/>
        </authorList>
    </citation>
    <scope>NUCLEOTIDE SEQUENCE [LARGE SCALE GENOMIC DNA]</scope>
    <source>
        <strain evidence="2 3">Bp0003</strain>
    </source>
</reference>
<evidence type="ECO:0000313" key="3">
    <source>
        <dbReference type="Proteomes" id="UP000297910"/>
    </source>
</evidence>
<feature type="region of interest" description="Disordered" evidence="1">
    <location>
        <begin position="1"/>
        <end position="26"/>
    </location>
</feature>
<sequence length="92" mass="10389">MPDRPPSSEVYQAQQPAKEPCCPSGNKSSYKAAKIALARKATHYLSGSQTTMPQMLFDALWLNQRIGQCNLPKQWAKRQQCNAMQHQAAKWL</sequence>
<gene>
    <name evidence="2" type="ORF">BPAE_0239g00170</name>
</gene>
<keyword evidence="3" id="KW-1185">Reference proteome</keyword>